<dbReference type="KEGG" id="cber:B5D82_01565"/>
<proteinExistence type="predicted"/>
<gene>
    <name evidence="1" type="ORF">B5D82_01565</name>
</gene>
<protein>
    <submittedName>
        <fullName evidence="1">Uncharacterized protein</fullName>
    </submittedName>
</protein>
<evidence type="ECO:0000313" key="1">
    <source>
        <dbReference type="EMBL" id="ASP46581.1"/>
    </source>
</evidence>
<dbReference type="Proteomes" id="UP000202259">
    <property type="component" value="Chromosome"/>
</dbReference>
<accession>A0A222G467</accession>
<evidence type="ECO:0000313" key="2">
    <source>
        <dbReference type="Proteomes" id="UP000202259"/>
    </source>
</evidence>
<dbReference type="AlphaFoldDB" id="A0A222G467"/>
<dbReference type="EMBL" id="CP020465">
    <property type="protein sequence ID" value="ASP46581.1"/>
    <property type="molecule type" value="Genomic_DNA"/>
</dbReference>
<dbReference type="OrthoDB" id="6228314at2"/>
<keyword evidence="2" id="KW-1185">Reference proteome</keyword>
<organism evidence="1 2">
    <name type="scientific">Cognaticolwellia beringensis</name>
    <dbReference type="NCBI Taxonomy" id="1967665"/>
    <lineage>
        <taxon>Bacteria</taxon>
        <taxon>Pseudomonadati</taxon>
        <taxon>Pseudomonadota</taxon>
        <taxon>Gammaproteobacteria</taxon>
        <taxon>Alteromonadales</taxon>
        <taxon>Colwelliaceae</taxon>
        <taxon>Cognaticolwellia</taxon>
    </lineage>
</organism>
<dbReference type="RefSeq" id="WP_081148675.1">
    <property type="nucleotide sequence ID" value="NZ_CP020465.1"/>
</dbReference>
<sequence length="122" mass="13885">MALSAIEIIDNVIDVSEMLLKLLDALNTERERQVAESAEQDDKSSANTTKLLKLMVIREDKIHQLFEGFSSEELQIHHTKLLAISALDNQLVEKVNRTQNSAKSKILTLKKNRKAINLYQKL</sequence>
<reference evidence="1 2" key="1">
    <citation type="submission" date="2017-08" db="EMBL/GenBank/DDBJ databases">
        <title>Complete genome of Colwellia sp. NB097-1, a psychrophile bacterium ioslated from Bering Sea.</title>
        <authorList>
            <person name="Chen X."/>
        </authorList>
    </citation>
    <scope>NUCLEOTIDE SEQUENCE [LARGE SCALE GENOMIC DNA]</scope>
    <source>
        <strain evidence="1 2">NB097-1</strain>
    </source>
</reference>
<name>A0A222G467_9GAMM</name>